<gene>
    <name evidence="2" type="primary">purB</name>
    <name evidence="2" type="ORF">EHRUM3_03460</name>
</gene>
<dbReference type="Pfam" id="PF10397">
    <property type="entry name" value="ADSL_C"/>
    <property type="match status" value="1"/>
</dbReference>
<proteinExistence type="predicted"/>
<feature type="non-terminal residue" evidence="2">
    <location>
        <position position="1"/>
    </location>
</feature>
<name>A0A170SLR5_EHRRU</name>
<feature type="domain" description="Adenylosuccinate lyase C-terminal" evidence="1">
    <location>
        <begin position="1"/>
        <end position="65"/>
    </location>
</feature>
<dbReference type="AlphaFoldDB" id="A0A170SLR5"/>
<organism evidence="2 3">
    <name type="scientific">Ehrlichia ruminantium</name>
    <name type="common">heartwater rickettsia</name>
    <name type="synonym">Cowdria ruminantium</name>
    <dbReference type="NCBI Taxonomy" id="779"/>
    <lineage>
        <taxon>Bacteria</taxon>
        <taxon>Pseudomonadati</taxon>
        <taxon>Pseudomonadota</taxon>
        <taxon>Alphaproteobacteria</taxon>
        <taxon>Rickettsiales</taxon>
        <taxon>Anaplasmataceae</taxon>
        <taxon>Ehrlichia</taxon>
    </lineage>
</organism>
<dbReference type="InterPro" id="IPR008948">
    <property type="entry name" value="L-Aspartase-like"/>
</dbReference>
<evidence type="ECO:0000313" key="3">
    <source>
        <dbReference type="Proteomes" id="UP000092731"/>
    </source>
</evidence>
<dbReference type="GO" id="GO:0016829">
    <property type="term" value="F:lyase activity"/>
    <property type="evidence" value="ECO:0007669"/>
    <property type="project" value="UniProtKB-KW"/>
</dbReference>
<dbReference type="InterPro" id="IPR019468">
    <property type="entry name" value="AdenyloSucc_lyase_C"/>
</dbReference>
<keyword evidence="2" id="KW-0456">Lyase</keyword>
<dbReference type="SUPFAM" id="SSF48557">
    <property type="entry name" value="L-aspartase-like"/>
    <property type="match status" value="1"/>
</dbReference>
<dbReference type="EMBL" id="BDDM01000109">
    <property type="protein sequence ID" value="GAT78134.1"/>
    <property type="molecule type" value="Genomic_DNA"/>
</dbReference>
<evidence type="ECO:0000259" key="1">
    <source>
        <dbReference type="SMART" id="SM00998"/>
    </source>
</evidence>
<dbReference type="FunFam" id="1.10.40.30:FF:000007">
    <property type="entry name" value="Adenylosuccinate lyase"/>
    <property type="match status" value="1"/>
</dbReference>
<accession>A0A170SLR5</accession>
<dbReference type="Proteomes" id="UP000092731">
    <property type="component" value="Unassembled WGS sequence"/>
</dbReference>
<sequence length="67" mass="8089">GLTREKAYEIIQSRALQVWDNNSNFLDELKNDPQVAKYIDNKELESLFNFNYYTKHIDKIFEKVFNE</sequence>
<dbReference type="Gene3D" id="1.10.40.30">
    <property type="entry name" value="Fumarase/aspartase (C-terminal domain)"/>
    <property type="match status" value="1"/>
</dbReference>
<comment type="caution">
    <text evidence="2">The sequence shown here is derived from an EMBL/GenBank/DDBJ whole genome shotgun (WGS) entry which is preliminary data.</text>
</comment>
<dbReference type="SMART" id="SM00998">
    <property type="entry name" value="ADSL_C"/>
    <property type="match status" value="1"/>
</dbReference>
<evidence type="ECO:0000313" key="2">
    <source>
        <dbReference type="EMBL" id="GAT78134.1"/>
    </source>
</evidence>
<reference evidence="3" key="1">
    <citation type="submission" date="2016-05" db="EMBL/GenBank/DDBJ databases">
        <title>Draft genome sequences of four strains of Ehrlichia ruminantium, a tick-borne pathogen of ruminants, isolated from Zimbabwe, The Gambia and Ghana.</title>
        <authorList>
            <person name="Nakao R."/>
            <person name="Jongejan F."/>
            <person name="Sugimoto C."/>
        </authorList>
    </citation>
    <scope>NUCLEOTIDE SEQUENCE [LARGE SCALE GENOMIC DNA]</scope>
    <source>
        <strain evidence="3">Pokoase 417</strain>
    </source>
</reference>
<protein>
    <submittedName>
        <fullName evidence="2">Adenylosuccinate lyase</fullName>
    </submittedName>
</protein>